<evidence type="ECO:0000313" key="4">
    <source>
        <dbReference type="Proteomes" id="UP000029567"/>
    </source>
</evidence>
<name>A0A0E3B994_9BURK</name>
<reference evidence="3 4" key="1">
    <citation type="submission" date="2013-09" db="EMBL/GenBank/DDBJ databases">
        <title>High correlation between genotypes and phenotypes of environmental bacteria Comamonas testosteroni strains.</title>
        <authorList>
            <person name="Liu L."/>
            <person name="Zhu W."/>
            <person name="Xia X."/>
            <person name="Xu B."/>
            <person name="Luo M."/>
            <person name="Wang G."/>
        </authorList>
    </citation>
    <scope>NUCLEOTIDE SEQUENCE [LARGE SCALE GENOMIC DNA]</scope>
    <source>
        <strain evidence="3 4">JL14</strain>
    </source>
</reference>
<protein>
    <recommendedName>
        <fullName evidence="5">Portal protein</fullName>
    </recommendedName>
</protein>
<dbReference type="EMBL" id="AWTN01000148">
    <property type="protein sequence ID" value="KGG83029.1"/>
    <property type="molecule type" value="Genomic_DNA"/>
</dbReference>
<evidence type="ECO:0000256" key="2">
    <source>
        <dbReference type="SAM" id="MobiDB-lite"/>
    </source>
</evidence>
<keyword evidence="1" id="KW-0175">Coiled coil</keyword>
<dbReference type="Pfam" id="PF16510">
    <property type="entry name" value="P22_portal"/>
    <property type="match status" value="1"/>
</dbReference>
<evidence type="ECO:0000256" key="1">
    <source>
        <dbReference type="SAM" id="Coils"/>
    </source>
</evidence>
<dbReference type="InterPro" id="IPR032427">
    <property type="entry name" value="P22_portal"/>
</dbReference>
<dbReference type="RefSeq" id="WP_052088520.1">
    <property type="nucleotide sequence ID" value="NZ_AWTN01000148.1"/>
</dbReference>
<feature type="region of interest" description="Disordered" evidence="2">
    <location>
        <begin position="656"/>
        <end position="730"/>
    </location>
</feature>
<evidence type="ECO:0000313" key="3">
    <source>
        <dbReference type="EMBL" id="KGG83029.1"/>
    </source>
</evidence>
<sequence length="730" mass="80775">MATSDNDILSEARDRMRASVDAESTGRYDALDDLKFLLGGKNQWPAQAVKQRELEGRPCMTFNQLPAILQQVTNDQRQNTPAIKVHPVDDGADVETAEVLQGLIRHIEYSSDADAAYDTAVNSAAACGFGVWRLITEYEAPDSFDQVIRFQRIRNPLSVYIDPFAQCPVASDMRYCFLTDLIPTEQFKREYPNAKVTDGVEWQGVGDTYKQGWVRDDGIIVAEYYRIVLTSDTLVLMQDGSTAWKSDLGEDAKAVSAKTRPSMRRKVKWAKITGCDVLEEAEIPGSWIPVFPVYGQELDVEGQVHRWGVIRNAKDPARMYNFWMTSATEEVAMRPKTPWVGAKGQFEGVEQQWTNANRSSQAYLEYEPVSLNGQLAPPPQRQPMADVPVGVLQMAMHARDNLKSTTGLYDASLGAQGNETSGRAILARQKEGDTANYHFVDNLNRAIKHCGRVLVEMIPHIYDGERVIRIRGEDEEISTARINATVKDEDGVDRILNDLTIGKYDVTITAGPSYTTQRQEAAEAMTQFAQSWPKLMDVAGDKVVASMDWPGAEEIAERIKKIIPPNITDDGEGEQQQLPPEVQQQLQQMDQTIQGLTQELEQAQSGLEKARIDAASRERVAEINAQAKLDVEELKGMVTMLVQQMVPPPALVDMALQTGAPPRQPPNRPPTAMPAEEMPEPQQNPPSAGFDVSGPEEIRADLPPAGSEIAPFAGEGLPDGPQLTGQEIAE</sequence>
<feature type="compositionally biased region" description="Pro residues" evidence="2">
    <location>
        <begin position="662"/>
        <end position="672"/>
    </location>
</feature>
<organism evidence="3 4">
    <name type="scientific">Comamonas thiooxydans</name>
    <dbReference type="NCBI Taxonomy" id="363952"/>
    <lineage>
        <taxon>Bacteria</taxon>
        <taxon>Pseudomonadati</taxon>
        <taxon>Pseudomonadota</taxon>
        <taxon>Betaproteobacteria</taxon>
        <taxon>Burkholderiales</taxon>
        <taxon>Comamonadaceae</taxon>
        <taxon>Comamonas</taxon>
    </lineage>
</organism>
<evidence type="ECO:0008006" key="5">
    <source>
        <dbReference type="Google" id="ProtNLM"/>
    </source>
</evidence>
<feature type="coiled-coil region" evidence="1">
    <location>
        <begin position="586"/>
        <end position="613"/>
    </location>
</feature>
<proteinExistence type="predicted"/>
<accession>A0A0E3B994</accession>
<comment type="caution">
    <text evidence="3">The sequence shown here is derived from an EMBL/GenBank/DDBJ whole genome shotgun (WGS) entry which is preliminary data.</text>
</comment>
<dbReference type="Proteomes" id="UP000029567">
    <property type="component" value="Unassembled WGS sequence"/>
</dbReference>
<gene>
    <name evidence="3" type="ORF">P245_25725</name>
</gene>
<dbReference type="AlphaFoldDB" id="A0A0E3B994"/>